<proteinExistence type="predicted"/>
<dbReference type="AlphaFoldDB" id="A0A4V1P2U8"/>
<keyword evidence="1" id="KW-1133">Transmembrane helix</keyword>
<feature type="transmembrane region" description="Helical" evidence="1">
    <location>
        <begin position="63"/>
        <end position="87"/>
    </location>
</feature>
<evidence type="ECO:0000313" key="3">
    <source>
        <dbReference type="Proteomes" id="UP000290767"/>
    </source>
</evidence>
<dbReference type="RefSeq" id="WP_129418278.1">
    <property type="nucleotide sequence ID" value="NZ_MZMU01000003.1"/>
</dbReference>
<sequence>MNLAQHLERAIDKLTLVGAVGTALTIGFLLCLFSFFIKIGIYVYNPDIPNKEVGFLSAPNWTIVYMVLFPLYLAFFSTIISSIKAFFNNSVAYPELRVITGPGGVAVGPDTVTGAWDIQLRRLSILVLVLFLGVTISSGLQWFYACFEPFMRARHGVPDFLGGEVWDWSTVPYQGRTQATPEATVIFTGIAYFYMALALFVYLAILAYCTYFASFMSRLADDTDKLRLVIRGTELTNFLAEFFTYAYTLAFLGLCAGYFMRLQASYLSSDQTTIFRYWFSDVRCWLYAQCTSLSGPQITASSFTSLLEATYTLIMLAICIMELARTYSRSKRYYLQKIGDPAWRRTMRIRYDAEFISDLKKESFLEAVIPHYPHLTIPIILMIGAIVFPDAGSLFVLSVLYAAVTLVRGNPNQWNRALPEAEPEDSPHFKPLDISENDREDIILLLQHQASIIPNPLLPDRFYANVVDMADIPAEYKNNIKTKLKNSPDPAAALVDATIDQGQNIPQLDIDKKNSTILGSILIELKEQLGLDFQCIVVEKLQRCSLIANQFWLNELNQQTCGLLPRPYP</sequence>
<gene>
    <name evidence="2" type="ORF">B5P46_08370</name>
</gene>
<feature type="transmembrane region" description="Helical" evidence="1">
    <location>
        <begin position="379"/>
        <end position="404"/>
    </location>
</feature>
<evidence type="ECO:0000313" key="2">
    <source>
        <dbReference type="EMBL" id="RXT28770.1"/>
    </source>
</evidence>
<reference evidence="2 3" key="1">
    <citation type="submission" date="2017-03" db="EMBL/GenBank/DDBJ databases">
        <authorList>
            <person name="Safronova V.I."/>
            <person name="Sazanova A.L."/>
            <person name="Chirak E.R."/>
        </authorList>
    </citation>
    <scope>NUCLEOTIDE SEQUENCE [LARGE SCALE GENOMIC DNA]</scope>
    <source>
        <strain evidence="2 3">Tri-43</strain>
    </source>
</reference>
<feature type="transmembrane region" description="Helical" evidence="1">
    <location>
        <begin position="123"/>
        <end position="144"/>
    </location>
</feature>
<feature type="transmembrane region" description="Helical" evidence="1">
    <location>
        <begin position="16"/>
        <end position="43"/>
    </location>
</feature>
<keyword evidence="1" id="KW-0812">Transmembrane</keyword>
<feature type="transmembrane region" description="Helical" evidence="1">
    <location>
        <begin position="309"/>
        <end position="327"/>
    </location>
</feature>
<evidence type="ECO:0000256" key="1">
    <source>
        <dbReference type="SAM" id="Phobius"/>
    </source>
</evidence>
<keyword evidence="1" id="KW-0472">Membrane</keyword>
<name>A0A4V1P2U8_RHILE</name>
<feature type="transmembrane region" description="Helical" evidence="1">
    <location>
        <begin position="235"/>
        <end position="260"/>
    </location>
</feature>
<organism evidence="2 3">
    <name type="scientific">Rhizobium leguminosarum</name>
    <dbReference type="NCBI Taxonomy" id="384"/>
    <lineage>
        <taxon>Bacteria</taxon>
        <taxon>Pseudomonadati</taxon>
        <taxon>Pseudomonadota</taxon>
        <taxon>Alphaproteobacteria</taxon>
        <taxon>Hyphomicrobiales</taxon>
        <taxon>Rhizobiaceae</taxon>
        <taxon>Rhizobium/Agrobacterium group</taxon>
        <taxon>Rhizobium</taxon>
    </lineage>
</organism>
<dbReference type="Proteomes" id="UP000290767">
    <property type="component" value="Unassembled WGS sequence"/>
</dbReference>
<accession>A0A4V1P2U8</accession>
<protein>
    <submittedName>
        <fullName evidence="2">Uncharacterized protein</fullName>
    </submittedName>
</protein>
<feature type="transmembrane region" description="Helical" evidence="1">
    <location>
        <begin position="191"/>
        <end position="214"/>
    </location>
</feature>
<comment type="caution">
    <text evidence="2">The sequence shown here is derived from an EMBL/GenBank/DDBJ whole genome shotgun (WGS) entry which is preliminary data.</text>
</comment>
<dbReference type="EMBL" id="MZMU01000003">
    <property type="protein sequence ID" value="RXT28770.1"/>
    <property type="molecule type" value="Genomic_DNA"/>
</dbReference>